<comment type="caution">
    <text evidence="1">The sequence shown here is derived from an EMBL/GenBank/DDBJ whole genome shotgun (WGS) entry which is preliminary data.</text>
</comment>
<dbReference type="Proteomes" id="UP000616346">
    <property type="component" value="Unassembled WGS sequence"/>
</dbReference>
<keyword evidence="2" id="KW-1185">Reference proteome</keyword>
<gene>
    <name evidence="1" type="ORF">H9626_00745</name>
</gene>
<sequence length="169" mass="19196">MKFKKVFMLSLLCAAMGFTGCDDGDGPDPDTIWDIYPFAINIYVTDKQGNDLLNPETENSIADNGIKAIFRGNTYEKDSTVAGNSRALLVIFSGLTSFEYNDTYGLSFGDFNGETNFERETLVLDWNDGSKRDTITFSRRFWWENHEPQSENTFWLNGVETEAPIRIVK</sequence>
<accession>A0ABR8V8S2</accession>
<protein>
    <submittedName>
        <fullName evidence="1">Uncharacterized protein</fullName>
    </submittedName>
</protein>
<name>A0ABR8V8S2_9BACT</name>
<dbReference type="EMBL" id="JACSPQ010000001">
    <property type="protein sequence ID" value="MBD8000756.1"/>
    <property type="molecule type" value="Genomic_DNA"/>
</dbReference>
<proteinExistence type="predicted"/>
<reference evidence="1 2" key="1">
    <citation type="submission" date="2020-08" db="EMBL/GenBank/DDBJ databases">
        <title>A Genomic Blueprint of the Chicken Gut Microbiome.</title>
        <authorList>
            <person name="Gilroy R."/>
            <person name="Ravi A."/>
            <person name="Getino M."/>
            <person name="Pursley I."/>
            <person name="Horton D.L."/>
            <person name="Alikhan N.-F."/>
            <person name="Baker D."/>
            <person name="Gharbi K."/>
            <person name="Hall N."/>
            <person name="Watson M."/>
            <person name="Adriaenssens E.M."/>
            <person name="Foster-Nyarko E."/>
            <person name="Jarju S."/>
            <person name="Secka A."/>
            <person name="Antonio M."/>
            <person name="Oren A."/>
            <person name="Chaudhuri R."/>
            <person name="La Ragione R.M."/>
            <person name="Hildebrand F."/>
            <person name="Pallen M.J."/>
        </authorList>
    </citation>
    <scope>NUCLEOTIDE SEQUENCE [LARGE SCALE GENOMIC DNA]</scope>
    <source>
        <strain evidence="1 2">Sa1YUN3</strain>
    </source>
</reference>
<evidence type="ECO:0000313" key="2">
    <source>
        <dbReference type="Proteomes" id="UP000616346"/>
    </source>
</evidence>
<organism evidence="1 2">
    <name type="scientific">Phocaeicola faecium</name>
    <dbReference type="NCBI Taxonomy" id="2762213"/>
    <lineage>
        <taxon>Bacteria</taxon>
        <taxon>Pseudomonadati</taxon>
        <taxon>Bacteroidota</taxon>
        <taxon>Bacteroidia</taxon>
        <taxon>Bacteroidales</taxon>
        <taxon>Bacteroidaceae</taxon>
        <taxon>Phocaeicola</taxon>
    </lineage>
</organism>
<dbReference type="PROSITE" id="PS51257">
    <property type="entry name" value="PROKAR_LIPOPROTEIN"/>
    <property type="match status" value="1"/>
</dbReference>
<evidence type="ECO:0000313" key="1">
    <source>
        <dbReference type="EMBL" id="MBD8000756.1"/>
    </source>
</evidence>